<dbReference type="AlphaFoldDB" id="A0A964BQV2"/>
<dbReference type="PANTHER" id="PTHR33639:SF2">
    <property type="entry name" value="DUF393 DOMAIN-CONTAINING PROTEIN"/>
    <property type="match status" value="1"/>
</dbReference>
<sequence length="139" mass="16543">MSLIYRRKQAIFFYDGECGFCNATVMFLLDRTSFNTLLFCKLQSEFARNFFIQHNYPQPDLTTAYLYHRDRLFQKSSAILKAVSLANKPVKYLQIFLAVPKFIRDSIYNLVSRLRQQIKIGKKNCRLLTPQERQRFIEI</sequence>
<organism evidence="1 2">
    <name type="scientific">Waterburya agarophytonicola KI4</name>
    <dbReference type="NCBI Taxonomy" id="2874699"/>
    <lineage>
        <taxon>Bacteria</taxon>
        <taxon>Bacillati</taxon>
        <taxon>Cyanobacteriota</taxon>
        <taxon>Cyanophyceae</taxon>
        <taxon>Pleurocapsales</taxon>
        <taxon>Hyellaceae</taxon>
        <taxon>Waterburya</taxon>
        <taxon>Waterburya agarophytonicola</taxon>
    </lineage>
</organism>
<dbReference type="Proteomes" id="UP000729733">
    <property type="component" value="Unassembled WGS sequence"/>
</dbReference>
<dbReference type="InterPro" id="IPR007263">
    <property type="entry name" value="DCC1-like"/>
</dbReference>
<accession>A0A964BQV2</accession>
<dbReference type="RefSeq" id="WP_229641029.1">
    <property type="nucleotide sequence ID" value="NZ_JADWDC010000032.1"/>
</dbReference>
<protein>
    <submittedName>
        <fullName evidence="1">DUF393 domain-containing protein</fullName>
    </submittedName>
</protein>
<keyword evidence="2" id="KW-1185">Reference proteome</keyword>
<reference evidence="1" key="1">
    <citation type="journal article" date="2021" name="Antonie Van Leeuwenhoek">
        <title>Draft genome and description of Waterburya agarophytonicola gen. nov. sp. nov. (Pleurocapsales, Cyanobacteria): a seaweed symbiont.</title>
        <authorList>
            <person name="Bonthond G."/>
            <person name="Shalygin S."/>
            <person name="Bayer T."/>
            <person name="Weinberger F."/>
        </authorList>
    </citation>
    <scope>NUCLEOTIDE SEQUENCE</scope>
    <source>
        <strain evidence="1">KI4</strain>
    </source>
</reference>
<dbReference type="Pfam" id="PF04134">
    <property type="entry name" value="DCC1-like"/>
    <property type="match status" value="1"/>
</dbReference>
<evidence type="ECO:0000313" key="1">
    <source>
        <dbReference type="EMBL" id="MCC0177963.1"/>
    </source>
</evidence>
<dbReference type="InterPro" id="IPR052927">
    <property type="entry name" value="DCC_oxidoreductase"/>
</dbReference>
<gene>
    <name evidence="1" type="ORF">I4641_13345</name>
</gene>
<dbReference type="PANTHER" id="PTHR33639">
    <property type="entry name" value="THIOL-DISULFIDE OXIDOREDUCTASE DCC"/>
    <property type="match status" value="1"/>
</dbReference>
<proteinExistence type="predicted"/>
<name>A0A964BQV2_9CYAN</name>
<dbReference type="EMBL" id="JADWDC010000032">
    <property type="protein sequence ID" value="MCC0177963.1"/>
    <property type="molecule type" value="Genomic_DNA"/>
</dbReference>
<dbReference type="GO" id="GO:0015035">
    <property type="term" value="F:protein-disulfide reductase activity"/>
    <property type="evidence" value="ECO:0007669"/>
    <property type="project" value="InterPro"/>
</dbReference>
<evidence type="ECO:0000313" key="2">
    <source>
        <dbReference type="Proteomes" id="UP000729733"/>
    </source>
</evidence>
<comment type="caution">
    <text evidence="1">The sequence shown here is derived from an EMBL/GenBank/DDBJ whole genome shotgun (WGS) entry which is preliminary data.</text>
</comment>